<evidence type="ECO:0000256" key="9">
    <source>
        <dbReference type="HAMAP-Rule" id="MF_00422"/>
    </source>
</evidence>
<dbReference type="PROSITE" id="PS01067">
    <property type="entry name" value="SECE_SEC61G"/>
    <property type="match status" value="1"/>
</dbReference>
<evidence type="ECO:0000256" key="1">
    <source>
        <dbReference type="ARBA" id="ARBA00004370"/>
    </source>
</evidence>
<keyword evidence="6 9" id="KW-1133">Transmembrane helix</keyword>
<evidence type="ECO:0000256" key="7">
    <source>
        <dbReference type="ARBA" id="ARBA00023010"/>
    </source>
</evidence>
<keyword evidence="7 9" id="KW-0811">Translocation</keyword>
<evidence type="ECO:0000313" key="10">
    <source>
        <dbReference type="EMBL" id="PTM98981.1"/>
    </source>
</evidence>
<comment type="subcellular location">
    <subcellularLocation>
        <location evidence="9">Cell membrane</location>
        <topology evidence="9">Single-pass membrane protein</topology>
    </subcellularLocation>
    <subcellularLocation>
        <location evidence="1">Membrane</location>
    </subcellularLocation>
</comment>
<dbReference type="Gene3D" id="1.20.5.1030">
    <property type="entry name" value="Preprotein translocase secy subunit"/>
    <property type="match status" value="1"/>
</dbReference>
<dbReference type="GO" id="GO:0005886">
    <property type="term" value="C:plasma membrane"/>
    <property type="evidence" value="ECO:0007669"/>
    <property type="project" value="UniProtKB-SubCell"/>
</dbReference>
<keyword evidence="11" id="KW-1185">Reference proteome</keyword>
<dbReference type="InterPro" id="IPR005807">
    <property type="entry name" value="SecE_bac"/>
</dbReference>
<comment type="subunit">
    <text evidence="9">Component of the Sec protein translocase complex. Heterotrimer consisting of SecY, SecE and SecG subunits. The heterotrimers can form oligomers, although 1 heterotrimer is thought to be able to translocate proteins. Interacts with the ribosome. Interacts with SecDF, and other proteins may be involved. Interacts with SecA.</text>
</comment>
<comment type="caution">
    <text evidence="10">The sequence shown here is derived from an EMBL/GenBank/DDBJ whole genome shotgun (WGS) entry which is preliminary data.</text>
</comment>
<dbReference type="Proteomes" id="UP000241247">
    <property type="component" value="Unassembled WGS sequence"/>
</dbReference>
<dbReference type="GO" id="GO:0006605">
    <property type="term" value="P:protein targeting"/>
    <property type="evidence" value="ECO:0007669"/>
    <property type="project" value="UniProtKB-UniRule"/>
</dbReference>
<dbReference type="OrthoDB" id="9812738at2"/>
<accession>A0A2T5BJ16</accession>
<keyword evidence="2 9" id="KW-0813">Transport</keyword>
<comment type="similarity">
    <text evidence="9">Belongs to the SecE/SEC61-gamma family.</text>
</comment>
<reference evidence="10 11" key="1">
    <citation type="submission" date="2018-04" db="EMBL/GenBank/DDBJ databases">
        <title>Genomic Encyclopedia of Type Strains, Phase IV (KMG-IV): sequencing the most valuable type-strain genomes for metagenomic binning, comparative biology and taxonomic classification.</title>
        <authorList>
            <person name="Goeker M."/>
        </authorList>
    </citation>
    <scope>NUCLEOTIDE SEQUENCE [LARGE SCALE GENOMIC DNA]</scope>
    <source>
        <strain evidence="10 11">DSM 7138</strain>
    </source>
</reference>
<dbReference type="AlphaFoldDB" id="A0A2T5BJ16"/>
<keyword evidence="3 9" id="KW-1003">Cell membrane</keyword>
<dbReference type="PANTHER" id="PTHR33910:SF1">
    <property type="entry name" value="PROTEIN TRANSLOCASE SUBUNIT SECE"/>
    <property type="match status" value="1"/>
</dbReference>
<dbReference type="GO" id="GO:0043952">
    <property type="term" value="P:protein transport by the Sec complex"/>
    <property type="evidence" value="ECO:0007669"/>
    <property type="project" value="UniProtKB-UniRule"/>
</dbReference>
<dbReference type="GO" id="GO:0009306">
    <property type="term" value="P:protein secretion"/>
    <property type="evidence" value="ECO:0007669"/>
    <property type="project" value="UniProtKB-UniRule"/>
</dbReference>
<dbReference type="GO" id="GO:0008320">
    <property type="term" value="F:protein transmembrane transporter activity"/>
    <property type="evidence" value="ECO:0007669"/>
    <property type="project" value="UniProtKB-UniRule"/>
</dbReference>
<evidence type="ECO:0000256" key="8">
    <source>
        <dbReference type="ARBA" id="ARBA00023136"/>
    </source>
</evidence>
<dbReference type="NCBIfam" id="TIGR00964">
    <property type="entry name" value="secE_bact"/>
    <property type="match status" value="1"/>
</dbReference>
<keyword evidence="4 9" id="KW-0812">Transmembrane</keyword>
<keyword evidence="5 9" id="KW-0653">Protein transport</keyword>
<sequence length="66" mass="7450">MASKTNPIAFLQQVRSEASKVTWPTRRETMISTVMVLVMVFFAALFFFAADQLMGWLIGLILHVGM</sequence>
<evidence type="ECO:0000256" key="4">
    <source>
        <dbReference type="ARBA" id="ARBA00022692"/>
    </source>
</evidence>
<organism evidence="10 11">
    <name type="scientific">Mycoplana dimorpha</name>
    <dbReference type="NCBI Taxonomy" id="28320"/>
    <lineage>
        <taxon>Bacteria</taxon>
        <taxon>Pseudomonadati</taxon>
        <taxon>Pseudomonadota</taxon>
        <taxon>Alphaproteobacteria</taxon>
        <taxon>Hyphomicrobiales</taxon>
        <taxon>Rhizobiaceae</taxon>
        <taxon>Mycoplana</taxon>
    </lineage>
</organism>
<dbReference type="EMBL" id="PZZZ01000001">
    <property type="protein sequence ID" value="PTM98981.1"/>
    <property type="molecule type" value="Genomic_DNA"/>
</dbReference>
<evidence type="ECO:0000313" key="11">
    <source>
        <dbReference type="Proteomes" id="UP000241247"/>
    </source>
</evidence>
<dbReference type="GO" id="GO:0065002">
    <property type="term" value="P:intracellular protein transmembrane transport"/>
    <property type="evidence" value="ECO:0007669"/>
    <property type="project" value="UniProtKB-UniRule"/>
</dbReference>
<gene>
    <name evidence="9" type="primary">secE</name>
    <name evidence="10" type="ORF">C7449_101652</name>
</gene>
<dbReference type="PANTHER" id="PTHR33910">
    <property type="entry name" value="PROTEIN TRANSLOCASE SUBUNIT SECE"/>
    <property type="match status" value="1"/>
</dbReference>
<dbReference type="InterPro" id="IPR001901">
    <property type="entry name" value="Translocase_SecE/Sec61-g"/>
</dbReference>
<evidence type="ECO:0000256" key="5">
    <source>
        <dbReference type="ARBA" id="ARBA00022927"/>
    </source>
</evidence>
<name>A0A2T5BJ16_MYCDI</name>
<protein>
    <recommendedName>
        <fullName evidence="9">Protein translocase subunit SecE</fullName>
    </recommendedName>
</protein>
<evidence type="ECO:0000256" key="3">
    <source>
        <dbReference type="ARBA" id="ARBA00022475"/>
    </source>
</evidence>
<dbReference type="RefSeq" id="WP_108001302.1">
    <property type="nucleotide sequence ID" value="NZ_JBHEEX010000024.1"/>
</dbReference>
<evidence type="ECO:0000256" key="6">
    <source>
        <dbReference type="ARBA" id="ARBA00022989"/>
    </source>
</evidence>
<dbReference type="HAMAP" id="MF_00422">
    <property type="entry name" value="SecE"/>
    <property type="match status" value="1"/>
</dbReference>
<dbReference type="Pfam" id="PF00584">
    <property type="entry name" value="SecE"/>
    <property type="match status" value="1"/>
</dbReference>
<proteinExistence type="inferred from homology"/>
<comment type="function">
    <text evidence="9">Essential subunit of the Sec protein translocation channel SecYEG. Clamps together the 2 halves of SecY. May contact the channel plug during translocation.</text>
</comment>
<dbReference type="InterPro" id="IPR038379">
    <property type="entry name" value="SecE_sf"/>
</dbReference>
<evidence type="ECO:0000256" key="2">
    <source>
        <dbReference type="ARBA" id="ARBA00022448"/>
    </source>
</evidence>
<keyword evidence="8 9" id="KW-0472">Membrane</keyword>
<feature type="transmembrane region" description="Helical" evidence="9">
    <location>
        <begin position="30"/>
        <end position="50"/>
    </location>
</feature>